<dbReference type="RefSeq" id="WP_073269191.1">
    <property type="nucleotide sequence ID" value="NZ_FQTU01000001.1"/>
</dbReference>
<protein>
    <submittedName>
        <fullName evidence="2">Glyoxylase, beta-lactamase superfamily II</fullName>
    </submittedName>
</protein>
<keyword evidence="3" id="KW-1185">Reference proteome</keyword>
<dbReference type="STRING" id="1120975.SAMN02746064_00193"/>
<dbReference type="SUPFAM" id="SSF56281">
    <property type="entry name" value="Metallo-hydrolase/oxidoreductase"/>
    <property type="match status" value="1"/>
</dbReference>
<dbReference type="PANTHER" id="PTHR42951">
    <property type="entry name" value="METALLO-BETA-LACTAMASE DOMAIN-CONTAINING"/>
    <property type="match status" value="1"/>
</dbReference>
<proteinExistence type="predicted"/>
<dbReference type="AlphaFoldDB" id="A0A1M4SBC0"/>
<dbReference type="Pfam" id="PF00753">
    <property type="entry name" value="Lactamase_B"/>
    <property type="match status" value="1"/>
</dbReference>
<dbReference type="SMART" id="SM00849">
    <property type="entry name" value="Lactamase_B"/>
    <property type="match status" value="1"/>
</dbReference>
<reference evidence="2 3" key="1">
    <citation type="submission" date="2016-11" db="EMBL/GenBank/DDBJ databases">
        <authorList>
            <person name="Jaros S."/>
            <person name="Januszkiewicz K."/>
            <person name="Wedrychowicz H."/>
        </authorList>
    </citation>
    <scope>NUCLEOTIDE SEQUENCE [LARGE SCALE GENOMIC DNA]</scope>
    <source>
        <strain evidence="2 3">DSM 14828</strain>
    </source>
</reference>
<dbReference type="InterPro" id="IPR001279">
    <property type="entry name" value="Metallo-B-lactamas"/>
</dbReference>
<dbReference type="PANTHER" id="PTHR42951:SF15">
    <property type="entry name" value="METALLO-BETA-LACTAMASE SUPERFAMILY PROTEIN"/>
    <property type="match status" value="1"/>
</dbReference>
<evidence type="ECO:0000259" key="1">
    <source>
        <dbReference type="SMART" id="SM00849"/>
    </source>
</evidence>
<dbReference type="EMBL" id="FQTU01000001">
    <property type="protein sequence ID" value="SHE29478.1"/>
    <property type="molecule type" value="Genomic_DNA"/>
</dbReference>
<dbReference type="InterPro" id="IPR036866">
    <property type="entry name" value="RibonucZ/Hydroxyglut_hydro"/>
</dbReference>
<evidence type="ECO:0000313" key="2">
    <source>
        <dbReference type="EMBL" id="SHE29478.1"/>
    </source>
</evidence>
<dbReference type="Proteomes" id="UP000184251">
    <property type="component" value="Unassembled WGS sequence"/>
</dbReference>
<dbReference type="InterPro" id="IPR050855">
    <property type="entry name" value="NDM-1-like"/>
</dbReference>
<gene>
    <name evidence="2" type="ORF">SAMN02746064_00193</name>
</gene>
<accession>A0A1M4SBC0</accession>
<dbReference type="Gene3D" id="3.60.15.10">
    <property type="entry name" value="Ribonuclease Z/Hydroxyacylglutathione hydrolase-like"/>
    <property type="match status" value="1"/>
</dbReference>
<name>A0A1M4SBC0_9FIRM</name>
<dbReference type="OrthoDB" id="9761531at2"/>
<evidence type="ECO:0000313" key="3">
    <source>
        <dbReference type="Proteomes" id="UP000184251"/>
    </source>
</evidence>
<sequence>MKIYKGIYMLKLPVFMSGEEGFLYPTVISDESSTVLVDTGLEGNEHLENIIEQFTDNGVIYSDLDTIILTHQDFDHIGGLHGILESVEKSVEVYFHEAEKGYITGDRELIKSSGKTMPSLVKLLMKKLHKDKSHANEDNSDIKIIRLLHHDDLLDFAGGVRVIHTPGHTPGNICLYHLESKTLIAGDTLNISHGKLTGANPLFTPDIDQAAKSLELLTSYDIERVICYHGGLYEGDCNGAIREIVNNNI</sequence>
<dbReference type="CDD" id="cd07721">
    <property type="entry name" value="yflN-like_MBL-fold"/>
    <property type="match status" value="1"/>
</dbReference>
<organism evidence="2 3">
    <name type="scientific">Alkalibacter saccharofermentans DSM 14828</name>
    <dbReference type="NCBI Taxonomy" id="1120975"/>
    <lineage>
        <taxon>Bacteria</taxon>
        <taxon>Bacillati</taxon>
        <taxon>Bacillota</taxon>
        <taxon>Clostridia</taxon>
        <taxon>Eubacteriales</taxon>
        <taxon>Eubacteriaceae</taxon>
        <taxon>Alkalibacter</taxon>
    </lineage>
</organism>
<feature type="domain" description="Metallo-beta-lactamase" evidence="1">
    <location>
        <begin position="22"/>
        <end position="229"/>
    </location>
</feature>